<feature type="transmembrane region" description="Helical" evidence="1">
    <location>
        <begin position="59"/>
        <end position="85"/>
    </location>
</feature>
<dbReference type="EMBL" id="JAMDGY010000069">
    <property type="protein sequence ID" value="MDD0992824.1"/>
    <property type="molecule type" value="Genomic_DNA"/>
</dbReference>
<dbReference type="Proteomes" id="UP001148203">
    <property type="component" value="Unassembled WGS sequence"/>
</dbReference>
<keyword evidence="1" id="KW-0812">Transmembrane</keyword>
<organism evidence="3 4">
    <name type="scientific">Pseudomonas fontis</name>
    <dbReference type="NCBI Taxonomy" id="2942633"/>
    <lineage>
        <taxon>Bacteria</taxon>
        <taxon>Pseudomonadati</taxon>
        <taxon>Pseudomonadota</taxon>
        <taxon>Gammaproteobacteria</taxon>
        <taxon>Pseudomonadales</taxon>
        <taxon>Pseudomonadaceae</taxon>
        <taxon>Pseudomonas</taxon>
    </lineage>
</organism>
<comment type="caution">
    <text evidence="3">The sequence shown here is derived from an EMBL/GenBank/DDBJ whole genome shotgun (WGS) entry which is preliminary data.</text>
</comment>
<evidence type="ECO:0000256" key="1">
    <source>
        <dbReference type="SAM" id="Phobius"/>
    </source>
</evidence>
<keyword evidence="1" id="KW-1133">Transmembrane helix</keyword>
<name>A0ABT5NXI8_9PSED</name>
<evidence type="ECO:0000313" key="3">
    <source>
        <dbReference type="EMBL" id="MDD0992824.1"/>
    </source>
</evidence>
<keyword evidence="4" id="KW-1185">Reference proteome</keyword>
<dbReference type="Pfam" id="PF20455">
    <property type="entry name" value="DUF6708"/>
    <property type="match status" value="1"/>
</dbReference>
<feature type="transmembrane region" description="Helical" evidence="1">
    <location>
        <begin position="91"/>
        <end position="112"/>
    </location>
</feature>
<dbReference type="RefSeq" id="WP_273910488.1">
    <property type="nucleotide sequence ID" value="NZ_JAMDGX010000026.1"/>
</dbReference>
<evidence type="ECO:0000259" key="2">
    <source>
        <dbReference type="Pfam" id="PF20455"/>
    </source>
</evidence>
<protein>
    <recommendedName>
        <fullName evidence="2">DUF6708 domain-containing protein</fullName>
    </recommendedName>
</protein>
<proteinExistence type="predicted"/>
<dbReference type="InterPro" id="IPR046554">
    <property type="entry name" value="DUF6708"/>
</dbReference>
<accession>A0ABT5NXI8</accession>
<sequence length="272" mass="30965">MSYQEFPLPPKPLGWKYNLPAPNQNTSSRADSTSIHPPPNKLNNIYIEFHYASLLARGVLIYLGAMIAIAALAFAIFCICLSITFPESRPIAPALGLLITTVSIIYGAAPMIRLDLTLPRDEPIRFNRLRRKVYVYRFHHSWLKPLSRRAWGVRPVAYNWDDLRAEAWMIYAPMGTGGLKEGITLAVIKPGTDEVIDRFNFTEGILKGEMYWALVQQFMQQGPQALPTFRRPPRDWNNDPATLNLARRWAPKVQWPVDMDLESRTAPEHPPG</sequence>
<evidence type="ECO:0000313" key="4">
    <source>
        <dbReference type="Proteomes" id="UP001148203"/>
    </source>
</evidence>
<keyword evidence="1" id="KW-0472">Membrane</keyword>
<gene>
    <name evidence="3" type="ORF">M5G11_20035</name>
</gene>
<feature type="domain" description="DUF6708" evidence="2">
    <location>
        <begin position="105"/>
        <end position="267"/>
    </location>
</feature>
<reference evidence="3 4" key="1">
    <citation type="submission" date="2022-05" db="EMBL/GenBank/DDBJ databases">
        <title>Novel Pseudomonas spp. Isolated from a Rainbow Trout Aquaculture Facility.</title>
        <authorList>
            <person name="Testerman T."/>
            <person name="Graf J."/>
        </authorList>
    </citation>
    <scope>NUCLEOTIDE SEQUENCE [LARGE SCALE GENOMIC DNA]</scope>
    <source>
        <strain evidence="3 4">ID681</strain>
    </source>
</reference>